<protein>
    <submittedName>
        <fullName evidence="4">Plasmid pRiA4b ORF-3 family protein</fullName>
    </submittedName>
</protein>
<gene>
    <name evidence="4" type="ORF">A1A1_17290</name>
</gene>
<dbReference type="SUPFAM" id="SSF159941">
    <property type="entry name" value="MM3350-like"/>
    <property type="match status" value="1"/>
</dbReference>
<dbReference type="PANTHER" id="PTHR41878">
    <property type="entry name" value="LEXA REPRESSOR-RELATED"/>
    <property type="match status" value="1"/>
</dbReference>
<evidence type="ECO:0000313" key="4">
    <source>
        <dbReference type="EMBL" id="EIM05247.1"/>
    </source>
</evidence>
<dbReference type="EMBL" id="AJYB01000083">
    <property type="protein sequence ID" value="EIM05247.1"/>
    <property type="molecule type" value="Genomic_DNA"/>
</dbReference>
<dbReference type="AlphaFoldDB" id="A0AA87LSP5"/>
<name>A0AA87LSP5_9BACL</name>
<proteinExistence type="predicted"/>
<organism evidence="4 5">
    <name type="scientific">Planococcus antarcticus DSM 14505</name>
    <dbReference type="NCBI Taxonomy" id="1185653"/>
    <lineage>
        <taxon>Bacteria</taxon>
        <taxon>Bacillati</taxon>
        <taxon>Bacillota</taxon>
        <taxon>Bacilli</taxon>
        <taxon>Bacillales</taxon>
        <taxon>Caryophanaceae</taxon>
        <taxon>Planococcus</taxon>
    </lineage>
</organism>
<dbReference type="RefSeq" id="WP_006831402.1">
    <property type="nucleotide sequence ID" value="NZ_AJYB01000083.1"/>
</dbReference>
<dbReference type="InterPro" id="IPR054216">
    <property type="entry name" value="DUF6930"/>
</dbReference>
<comment type="caution">
    <text evidence="4">The sequence shown here is derived from an EMBL/GenBank/DDBJ whole genome shotgun (WGS) entry which is preliminary data.</text>
</comment>
<feature type="domain" description="Plasmid pRiA4b Orf3-like" evidence="1">
    <location>
        <begin position="2"/>
        <end position="144"/>
    </location>
</feature>
<evidence type="ECO:0000259" key="1">
    <source>
        <dbReference type="Pfam" id="PF07929"/>
    </source>
</evidence>
<dbReference type="Gene3D" id="3.10.290.30">
    <property type="entry name" value="MM3350-like"/>
    <property type="match status" value="1"/>
</dbReference>
<dbReference type="PANTHER" id="PTHR41878:SF1">
    <property type="entry name" value="TNPR PROTEIN"/>
    <property type="match status" value="1"/>
</dbReference>
<dbReference type="Pfam" id="PF22007">
    <property type="entry name" value="DUF6930"/>
    <property type="match status" value="1"/>
</dbReference>
<dbReference type="Proteomes" id="UP000004725">
    <property type="component" value="Unassembled WGS sequence"/>
</dbReference>
<dbReference type="InterPro" id="IPR055733">
    <property type="entry name" value="DUF7309"/>
</dbReference>
<sequence>MIYQFNVQLKHTHPKVWRRLQVDSEMSFYQLHQVLQIAFEWENSHLHAFEIMKAHGKMSPRVEIGMNDEEFDLFGNETLDEKTEFVKDWFTTVKDRTLYTYDFGDDWQHDIVLEKMMEPKKGVKYPHCVKAVGLAPEEDSWGTEEERENVEPDILTAEVNGNLAPYAQEVLNNSEQTTNIWKRLLLKSKELNALKPWELIGDNEVFIVQDPVSQEYLFISVLGGAGQEYGLAVYIGEEGYRSLQLTMEQKTPLLEVIFIQRSLLLSFVDRHELEKEDYDFLKSQDVTFRGKKQWPEFRSMVPGSYPWSIDQEEVRILILAIEQTNHVFQLARQEIPLPLFQQEDKIFARIPYESVQGMHWENELLHIDSIENGNSPLPVEQIVSDVEIKLAKSTAVLNSSIQFDLFYINMPVQSATGERPYFPYMAVGIDSQTGMVLHQDIFESRDAAENAQRGLLQVVERIGKLPKKLVLTAATHRLLEPVLSKLKLKAEVVSFLPEVESFKTALSQFET</sequence>
<evidence type="ECO:0000259" key="2">
    <source>
        <dbReference type="Pfam" id="PF22007"/>
    </source>
</evidence>
<dbReference type="Pfam" id="PF07929">
    <property type="entry name" value="PRiA4_ORF3"/>
    <property type="match status" value="1"/>
</dbReference>
<reference evidence="4 5" key="1">
    <citation type="journal article" date="2012" name="J. Bacteriol.">
        <title>Genome Sequence of the Antarctic Psychrophile Bacterium Planococcus antarcticus DSM 14505.</title>
        <authorList>
            <person name="Margolles A."/>
            <person name="Gueimonde M."/>
            <person name="Sanchez B."/>
        </authorList>
    </citation>
    <scope>NUCLEOTIDE SEQUENCE [LARGE SCALE GENOMIC DNA]</scope>
    <source>
        <strain evidence="4 5">DSM 14505</strain>
    </source>
</reference>
<evidence type="ECO:0000313" key="5">
    <source>
        <dbReference type="Proteomes" id="UP000004725"/>
    </source>
</evidence>
<dbReference type="Pfam" id="PF23988">
    <property type="entry name" value="DUF7309"/>
    <property type="match status" value="1"/>
</dbReference>
<feature type="domain" description="DUF6930" evidence="2">
    <location>
        <begin position="390"/>
        <end position="506"/>
    </location>
</feature>
<dbReference type="InterPro" id="IPR024047">
    <property type="entry name" value="MM3350-like_sf"/>
</dbReference>
<feature type="domain" description="DUF7309" evidence="3">
    <location>
        <begin position="181"/>
        <end position="349"/>
    </location>
</feature>
<accession>A0AA87LSP5</accession>
<dbReference type="InterPro" id="IPR012912">
    <property type="entry name" value="Plasmid_pRiA4b_Orf3-like"/>
</dbReference>
<evidence type="ECO:0000259" key="3">
    <source>
        <dbReference type="Pfam" id="PF23988"/>
    </source>
</evidence>